<evidence type="ECO:0000313" key="1">
    <source>
        <dbReference type="EMBL" id="BCB28278.1"/>
    </source>
</evidence>
<evidence type="ECO:0008006" key="3">
    <source>
        <dbReference type="Google" id="ProtNLM"/>
    </source>
</evidence>
<proteinExistence type="predicted"/>
<protein>
    <recommendedName>
        <fullName evidence="3">Bacteriophage-related protein</fullName>
    </recommendedName>
</protein>
<dbReference type="EMBL" id="AP022853">
    <property type="protein sequence ID" value="BCB28278.1"/>
    <property type="molecule type" value="Genomic_DNA"/>
</dbReference>
<sequence>MRQPSKPAMKADNPRLRMVRIDIGGDARNYTTGQQRVTVVPLTIRRKQNRKVMIPPTGDDSVLGAGGHDLPMIRMLGKAFYWQRLLDEGRYPTANDLARSLKLEPGWVAEVLRLTTLAPDIIESVLDGRQPRDLNLHTLRGRRDQLPRDWGEQRKALGFAN</sequence>
<dbReference type="Gene3D" id="1.10.10.2830">
    <property type="match status" value="1"/>
</dbReference>
<evidence type="ECO:0000313" key="2">
    <source>
        <dbReference type="Proteomes" id="UP000502260"/>
    </source>
</evidence>
<dbReference type="SUPFAM" id="SSF109709">
    <property type="entry name" value="KorB DNA-binding domain-like"/>
    <property type="match status" value="1"/>
</dbReference>
<organism evidence="1 2">
    <name type="scientific">Sulfurimicrobium lacus</name>
    <dbReference type="NCBI Taxonomy" id="2715678"/>
    <lineage>
        <taxon>Bacteria</taxon>
        <taxon>Pseudomonadati</taxon>
        <taxon>Pseudomonadota</taxon>
        <taxon>Betaproteobacteria</taxon>
        <taxon>Nitrosomonadales</taxon>
        <taxon>Sulfuricellaceae</taxon>
        <taxon>Sulfurimicrobium</taxon>
    </lineage>
</organism>
<gene>
    <name evidence="1" type="ORF">SKTS_31640</name>
</gene>
<accession>A0A6F8VEY5</accession>
<dbReference type="Proteomes" id="UP000502260">
    <property type="component" value="Chromosome"/>
</dbReference>
<reference evidence="2" key="1">
    <citation type="submission" date="2020-03" db="EMBL/GenBank/DDBJ databases">
        <title>Complete genome sequence of sulfur-oxidizing bacterium skT11.</title>
        <authorList>
            <person name="Kanda M."/>
            <person name="Kojima H."/>
            <person name="Fukui M."/>
        </authorList>
    </citation>
    <scope>NUCLEOTIDE SEQUENCE [LARGE SCALE GENOMIC DNA]</scope>
    <source>
        <strain evidence="2">skT11</strain>
    </source>
</reference>
<name>A0A6F8VEY5_9PROT</name>
<dbReference type="KEGG" id="slac:SKTS_31640"/>
<keyword evidence="2" id="KW-1185">Reference proteome</keyword>
<dbReference type="AlphaFoldDB" id="A0A6F8VEY5"/>